<reference evidence="3" key="1">
    <citation type="submission" date="2023-03" db="EMBL/GenBank/DDBJ databases">
        <title>Electrophorus voltai genome.</title>
        <authorList>
            <person name="Bian C."/>
        </authorList>
    </citation>
    <scope>NUCLEOTIDE SEQUENCE</scope>
    <source>
        <strain evidence="3">CB-2022</strain>
        <tissue evidence="3">Muscle</tissue>
    </source>
</reference>
<feature type="non-terminal residue" evidence="3">
    <location>
        <position position="1"/>
    </location>
</feature>
<dbReference type="PROSITE" id="PS50994">
    <property type="entry name" value="INTEGRASE"/>
    <property type="match status" value="1"/>
</dbReference>
<dbReference type="Pfam" id="PF24626">
    <property type="entry name" value="SH3_Tf2-1"/>
    <property type="match status" value="1"/>
</dbReference>
<dbReference type="Proteomes" id="UP001239994">
    <property type="component" value="Unassembled WGS sequence"/>
</dbReference>
<evidence type="ECO:0000313" key="3">
    <source>
        <dbReference type="EMBL" id="KAK1805018.1"/>
    </source>
</evidence>
<sequence>MVLQQCWYGSGGRQTAEQTMHQRQAQAEGHGCSGEETAMGQTYMLTAVEDFEFLQRERPRGDLPLRLLGGALQPRWQVNGRNLGFSPASWRFRLLHQPALFVVLVEHIGTPRPWPNSLRPPPPKKFPGVFPSNTGVGADVSPVKSRGREKLVVLFCLPEDIISNRGPQFTSWVWKKLLGKLNITVSLTSGYHPQANGQVKKANQELADRRRGVTPQYEMGQKMWVTTKDGQAGPTGKLSAKYKGPYAITGKVNNVTYKVGLPGSSRASQKFHVSALKPVVEGPLAEESSHSEPPPPPLEIEGGPQDRAHHIAGNDQTDPREAGTLPFSLAWGGFPSGRFLGCLVLGGHRAMPHGVCMTHQEEDWRGPPKVPEGEFLWGAPRVAGLRRTVRGDCTYGTRADMCPRASEGPKDMFTAPARHIMSHRCIGLTRERQALCLSPSLVEVSKVARLVRGGHRVLC</sequence>
<organism evidence="3 4">
    <name type="scientific">Electrophorus voltai</name>
    <dbReference type="NCBI Taxonomy" id="2609070"/>
    <lineage>
        <taxon>Eukaryota</taxon>
        <taxon>Metazoa</taxon>
        <taxon>Chordata</taxon>
        <taxon>Craniata</taxon>
        <taxon>Vertebrata</taxon>
        <taxon>Euteleostomi</taxon>
        <taxon>Actinopterygii</taxon>
        <taxon>Neopterygii</taxon>
        <taxon>Teleostei</taxon>
        <taxon>Ostariophysi</taxon>
        <taxon>Gymnotiformes</taxon>
        <taxon>Gymnotoidei</taxon>
        <taxon>Gymnotidae</taxon>
        <taxon>Electrophorus</taxon>
    </lineage>
</organism>
<dbReference type="AlphaFoldDB" id="A0AAD8ZT93"/>
<dbReference type="Gene3D" id="3.30.420.10">
    <property type="entry name" value="Ribonuclease H-like superfamily/Ribonuclease H"/>
    <property type="match status" value="1"/>
</dbReference>
<dbReference type="InterPro" id="IPR050951">
    <property type="entry name" value="Retrovirus_Pol_polyprotein"/>
</dbReference>
<dbReference type="SUPFAM" id="SSF53098">
    <property type="entry name" value="Ribonuclease H-like"/>
    <property type="match status" value="1"/>
</dbReference>
<feature type="domain" description="Integrase catalytic" evidence="2">
    <location>
        <begin position="158"/>
        <end position="208"/>
    </location>
</feature>
<keyword evidence="4" id="KW-1185">Reference proteome</keyword>
<dbReference type="EMBL" id="JAROKS010000003">
    <property type="protein sequence ID" value="KAK1805018.1"/>
    <property type="molecule type" value="Genomic_DNA"/>
</dbReference>
<proteinExistence type="predicted"/>
<feature type="region of interest" description="Disordered" evidence="1">
    <location>
        <begin position="282"/>
        <end position="324"/>
    </location>
</feature>
<evidence type="ECO:0000259" key="2">
    <source>
        <dbReference type="PROSITE" id="PS50994"/>
    </source>
</evidence>
<dbReference type="InterPro" id="IPR056924">
    <property type="entry name" value="SH3_Tf2-1"/>
</dbReference>
<protein>
    <recommendedName>
        <fullName evidence="2">Integrase catalytic domain-containing protein</fullName>
    </recommendedName>
</protein>
<name>A0AAD8ZT93_9TELE</name>
<evidence type="ECO:0000313" key="4">
    <source>
        <dbReference type="Proteomes" id="UP001239994"/>
    </source>
</evidence>
<accession>A0AAD8ZT93</accession>
<dbReference type="PANTHER" id="PTHR37984:SF5">
    <property type="entry name" value="PROTEIN NYNRIN-LIKE"/>
    <property type="match status" value="1"/>
</dbReference>
<dbReference type="InterPro" id="IPR012337">
    <property type="entry name" value="RNaseH-like_sf"/>
</dbReference>
<dbReference type="InterPro" id="IPR036397">
    <property type="entry name" value="RNaseH_sf"/>
</dbReference>
<dbReference type="InterPro" id="IPR001584">
    <property type="entry name" value="Integrase_cat-core"/>
</dbReference>
<dbReference type="PANTHER" id="PTHR37984">
    <property type="entry name" value="PROTEIN CBG26694"/>
    <property type="match status" value="1"/>
</dbReference>
<evidence type="ECO:0000256" key="1">
    <source>
        <dbReference type="SAM" id="MobiDB-lite"/>
    </source>
</evidence>
<dbReference type="GO" id="GO:0015074">
    <property type="term" value="P:DNA integration"/>
    <property type="evidence" value="ECO:0007669"/>
    <property type="project" value="InterPro"/>
</dbReference>
<comment type="caution">
    <text evidence="3">The sequence shown here is derived from an EMBL/GenBank/DDBJ whole genome shotgun (WGS) entry which is preliminary data.</text>
</comment>
<dbReference type="GO" id="GO:0003676">
    <property type="term" value="F:nucleic acid binding"/>
    <property type="evidence" value="ECO:0007669"/>
    <property type="project" value="InterPro"/>
</dbReference>
<gene>
    <name evidence="3" type="ORF">P4O66_019380</name>
</gene>